<protein>
    <submittedName>
        <fullName evidence="3">Uncharacterized protein</fullName>
    </submittedName>
</protein>
<organism evidence="3 4">
    <name type="scientific">Gordonia insulae</name>
    <dbReference type="NCBI Taxonomy" id="2420509"/>
    <lineage>
        <taxon>Bacteria</taxon>
        <taxon>Bacillati</taxon>
        <taxon>Actinomycetota</taxon>
        <taxon>Actinomycetes</taxon>
        <taxon>Mycobacteriales</taxon>
        <taxon>Gordoniaceae</taxon>
        <taxon>Gordonia</taxon>
    </lineage>
</organism>
<accession>A0A3G8JNH5</accession>
<feature type="compositionally biased region" description="Low complexity" evidence="1">
    <location>
        <begin position="220"/>
        <end position="229"/>
    </location>
</feature>
<dbReference type="Proteomes" id="UP000271469">
    <property type="component" value="Chromosome"/>
</dbReference>
<feature type="signal peptide" evidence="2">
    <location>
        <begin position="1"/>
        <end position="29"/>
    </location>
</feature>
<keyword evidence="4" id="KW-1185">Reference proteome</keyword>
<reference evidence="3 4" key="1">
    <citation type="submission" date="2018-11" db="EMBL/GenBank/DDBJ databases">
        <title>Gordonia insulae sp. nov., isolated from an island soil.</title>
        <authorList>
            <person name="Kim Y.S."/>
            <person name="Kim S.B."/>
        </authorList>
    </citation>
    <scope>NUCLEOTIDE SEQUENCE [LARGE SCALE GENOMIC DNA]</scope>
    <source>
        <strain evidence="3 4">MMS17-SY073</strain>
    </source>
</reference>
<dbReference type="RefSeq" id="WP_124709125.1">
    <property type="nucleotide sequence ID" value="NZ_CP033972.1"/>
</dbReference>
<dbReference type="OrthoDB" id="4378330at2"/>
<evidence type="ECO:0000313" key="4">
    <source>
        <dbReference type="Proteomes" id="UP000271469"/>
    </source>
</evidence>
<dbReference type="AlphaFoldDB" id="A0A3G8JNH5"/>
<feature type="chain" id="PRO_5039193467" evidence="2">
    <location>
        <begin position="30"/>
        <end position="250"/>
    </location>
</feature>
<evidence type="ECO:0000313" key="3">
    <source>
        <dbReference type="EMBL" id="AZG46644.1"/>
    </source>
</evidence>
<dbReference type="KEGG" id="gom:D7316_03245"/>
<keyword evidence="2" id="KW-0732">Signal</keyword>
<feature type="region of interest" description="Disordered" evidence="1">
    <location>
        <begin position="220"/>
        <end position="250"/>
    </location>
</feature>
<dbReference type="PROSITE" id="PS51257">
    <property type="entry name" value="PROKAR_LIPOPROTEIN"/>
    <property type="match status" value="1"/>
</dbReference>
<sequence>MGGQRRRLVAATIAAILAVLIASGCQDTATTPPASPSPSPDRIPADFDVTFRWIPGAVFDVSGQEGTFVRAFVESFELANAGRSVDWGYHGFAHAAPSNIAQMIAAYPPEQSAANPGVGTAFFTGLRRVDDGDWTRIILCRHGYRSIKVSDREWSSRVDRPRPIEIDFRRSHTALPTNTRGTARTPRGDVFGDWYATRYDFSAIYPRTTADEHACAAAAPSEVPARAPEIGPRPWPSLPPSPGWQATSPL</sequence>
<gene>
    <name evidence="3" type="ORF">D7316_03245</name>
</gene>
<feature type="compositionally biased region" description="Pro residues" evidence="1">
    <location>
        <begin position="231"/>
        <end position="242"/>
    </location>
</feature>
<dbReference type="EMBL" id="CP033972">
    <property type="protein sequence ID" value="AZG46644.1"/>
    <property type="molecule type" value="Genomic_DNA"/>
</dbReference>
<evidence type="ECO:0000256" key="2">
    <source>
        <dbReference type="SAM" id="SignalP"/>
    </source>
</evidence>
<evidence type="ECO:0000256" key="1">
    <source>
        <dbReference type="SAM" id="MobiDB-lite"/>
    </source>
</evidence>
<name>A0A3G8JNH5_9ACTN</name>
<proteinExistence type="predicted"/>